<organism evidence="1">
    <name type="scientific">Oryza nivara</name>
    <name type="common">Indian wild rice</name>
    <name type="synonym">Oryza sativa f. spontanea</name>
    <dbReference type="NCBI Taxonomy" id="4536"/>
    <lineage>
        <taxon>Eukaryota</taxon>
        <taxon>Viridiplantae</taxon>
        <taxon>Streptophyta</taxon>
        <taxon>Embryophyta</taxon>
        <taxon>Tracheophyta</taxon>
        <taxon>Spermatophyta</taxon>
        <taxon>Magnoliopsida</taxon>
        <taxon>Liliopsida</taxon>
        <taxon>Poales</taxon>
        <taxon>Poaceae</taxon>
        <taxon>BOP clade</taxon>
        <taxon>Oryzoideae</taxon>
        <taxon>Oryzeae</taxon>
        <taxon>Oryzinae</taxon>
        <taxon>Oryza</taxon>
    </lineage>
</organism>
<name>A0A0E0HGB6_ORYNI</name>
<protein>
    <submittedName>
        <fullName evidence="1">Uncharacterized protein</fullName>
    </submittedName>
</protein>
<proteinExistence type="predicted"/>
<reference evidence="1" key="1">
    <citation type="submission" date="2015-04" db="UniProtKB">
        <authorList>
            <consortium name="EnsemblPlants"/>
        </authorList>
    </citation>
    <scope>IDENTIFICATION</scope>
    <source>
        <strain evidence="1">SL10</strain>
    </source>
</reference>
<dbReference type="Gramene" id="ONIVA05G22140.1">
    <property type="protein sequence ID" value="ONIVA05G22140.1"/>
    <property type="gene ID" value="ONIVA05G22140"/>
</dbReference>
<sequence>MGRVRGDPAYQGRSGLEVDEPDSYTVVSGARPKCWQRQCRVRQNSDAVLARLAGNGDPVRQGTSKISASWVLPCTL</sequence>
<reference evidence="1" key="2">
    <citation type="submission" date="2018-04" db="EMBL/GenBank/DDBJ databases">
        <title>OnivRS2 (Oryza nivara Reference Sequence Version 2).</title>
        <authorList>
            <person name="Zhang J."/>
            <person name="Kudrna D."/>
            <person name="Lee S."/>
            <person name="Talag J."/>
            <person name="Rajasekar S."/>
            <person name="Welchert J."/>
            <person name="Hsing Y.-I."/>
            <person name="Wing R.A."/>
        </authorList>
    </citation>
    <scope>NUCLEOTIDE SEQUENCE [LARGE SCALE GENOMIC DNA]</scope>
    <source>
        <strain evidence="1">SL10</strain>
    </source>
</reference>
<keyword evidence="2" id="KW-1185">Reference proteome</keyword>
<dbReference type="AlphaFoldDB" id="A0A0E0HGB6"/>
<evidence type="ECO:0000313" key="2">
    <source>
        <dbReference type="Proteomes" id="UP000006591"/>
    </source>
</evidence>
<dbReference type="Proteomes" id="UP000006591">
    <property type="component" value="Chromosome 5"/>
</dbReference>
<dbReference type="HOGENOM" id="CLU_2658740_0_0_1"/>
<dbReference type="EnsemblPlants" id="ONIVA05G22140.1">
    <property type="protein sequence ID" value="ONIVA05G22140.1"/>
    <property type="gene ID" value="ONIVA05G22140"/>
</dbReference>
<accession>A0A0E0HGB6</accession>
<evidence type="ECO:0000313" key="1">
    <source>
        <dbReference type="EnsemblPlants" id="ONIVA05G22140.1"/>
    </source>
</evidence>